<gene>
    <name evidence="2" type="ORF">ACFPUZ_02325</name>
</gene>
<organism evidence="2 3">
    <name type="scientific">Corynebacterium nasicanis</name>
    <dbReference type="NCBI Taxonomy" id="1448267"/>
    <lineage>
        <taxon>Bacteria</taxon>
        <taxon>Bacillati</taxon>
        <taxon>Actinomycetota</taxon>
        <taxon>Actinomycetes</taxon>
        <taxon>Mycobacteriales</taxon>
        <taxon>Corynebacteriaceae</taxon>
        <taxon>Corynebacterium</taxon>
    </lineage>
</organism>
<keyword evidence="1" id="KW-0472">Membrane</keyword>
<dbReference type="EMBL" id="JBHSQE010000001">
    <property type="protein sequence ID" value="MFC6145647.1"/>
    <property type="molecule type" value="Genomic_DNA"/>
</dbReference>
<dbReference type="RefSeq" id="WP_376999487.1">
    <property type="nucleotide sequence ID" value="NZ_JBHSQE010000001.1"/>
</dbReference>
<keyword evidence="1" id="KW-1133">Transmembrane helix</keyword>
<sequence length="180" mass="18990">MSTPVRRVADALRSDLLTRSNLQILAGVAVVGVLGAFGGFQPAASEVPRVALADTPSPVSAGPVDIVVHGTGPIHDFFGGEILTLNLTVTNTGSRPVDAFALSDILRWEGQEQSTYTTTLRTDSNSVGILNPGVPVDISVQLPEDDPDPVLVLNSMTWRVSRLDGSEGFFDPAPVMEVVL</sequence>
<dbReference type="Proteomes" id="UP001596244">
    <property type="component" value="Unassembled WGS sequence"/>
</dbReference>
<proteinExistence type="predicted"/>
<evidence type="ECO:0000313" key="2">
    <source>
        <dbReference type="EMBL" id="MFC6145647.1"/>
    </source>
</evidence>
<feature type="transmembrane region" description="Helical" evidence="1">
    <location>
        <begin position="21"/>
        <end position="40"/>
    </location>
</feature>
<protein>
    <recommendedName>
        <fullName evidence="4">DUF4352 domain-containing protein</fullName>
    </recommendedName>
</protein>
<evidence type="ECO:0008006" key="4">
    <source>
        <dbReference type="Google" id="ProtNLM"/>
    </source>
</evidence>
<keyword evidence="3" id="KW-1185">Reference proteome</keyword>
<evidence type="ECO:0000313" key="3">
    <source>
        <dbReference type="Proteomes" id="UP001596244"/>
    </source>
</evidence>
<keyword evidence="1" id="KW-0812">Transmembrane</keyword>
<accession>A0ABW1Q9X9</accession>
<evidence type="ECO:0000256" key="1">
    <source>
        <dbReference type="SAM" id="Phobius"/>
    </source>
</evidence>
<comment type="caution">
    <text evidence="2">The sequence shown here is derived from an EMBL/GenBank/DDBJ whole genome shotgun (WGS) entry which is preliminary data.</text>
</comment>
<reference evidence="3" key="1">
    <citation type="journal article" date="2019" name="Int. J. Syst. Evol. Microbiol.">
        <title>The Global Catalogue of Microorganisms (GCM) 10K type strain sequencing project: providing services to taxonomists for standard genome sequencing and annotation.</title>
        <authorList>
            <consortium name="The Broad Institute Genomics Platform"/>
            <consortium name="The Broad Institute Genome Sequencing Center for Infectious Disease"/>
            <person name="Wu L."/>
            <person name="Ma J."/>
        </authorList>
    </citation>
    <scope>NUCLEOTIDE SEQUENCE [LARGE SCALE GENOMIC DNA]</scope>
    <source>
        <strain evidence="3">CCUG 51943</strain>
    </source>
</reference>
<name>A0ABW1Q9X9_9CORY</name>